<accession>A0ABX7MQQ6</accession>
<evidence type="ECO:0000256" key="1">
    <source>
        <dbReference type="ARBA" id="ARBA00001946"/>
    </source>
</evidence>
<reference evidence="2 3" key="1">
    <citation type="submission" date="2021-03" db="EMBL/GenBank/DDBJ databases">
        <title>Genome sequencing of Marinobacter sp. LPB0319.</title>
        <authorList>
            <person name="Kim J."/>
        </authorList>
    </citation>
    <scope>NUCLEOTIDE SEQUENCE [LARGE SCALE GENOMIC DNA]</scope>
    <source>
        <strain evidence="2 3">LPB0319</strain>
    </source>
</reference>
<comment type="cofactor">
    <cofactor evidence="1">
        <name>Mg(2+)</name>
        <dbReference type="ChEBI" id="CHEBI:18420"/>
    </cofactor>
</comment>
<dbReference type="RefSeq" id="WP_206643694.1">
    <property type="nucleotide sequence ID" value="NZ_CP071247.1"/>
</dbReference>
<dbReference type="InterPro" id="IPR036412">
    <property type="entry name" value="HAD-like_sf"/>
</dbReference>
<dbReference type="InterPro" id="IPR041492">
    <property type="entry name" value="HAD_2"/>
</dbReference>
<gene>
    <name evidence="2" type="ORF">LPB19_15035</name>
</gene>
<dbReference type="InterPro" id="IPR023198">
    <property type="entry name" value="PGP-like_dom2"/>
</dbReference>
<dbReference type="Proteomes" id="UP000663555">
    <property type="component" value="Chromosome"/>
</dbReference>
<protein>
    <submittedName>
        <fullName evidence="2">HAD hydrolase-like protein</fullName>
    </submittedName>
</protein>
<dbReference type="Gene3D" id="3.40.50.1000">
    <property type="entry name" value="HAD superfamily/HAD-like"/>
    <property type="match status" value="1"/>
</dbReference>
<dbReference type="Pfam" id="PF13419">
    <property type="entry name" value="HAD_2"/>
    <property type="match status" value="1"/>
</dbReference>
<name>A0ABX7MQQ6_9GAMM</name>
<sequence length="215" mass="23962">MKTERYGSLVFDCDGVVLNSNKVKTKAFYEAALPYGEGPAQALVDHHVANGGVSRYRKFEHFLNQIVPSDAVGPGLDELLDVYARKVREGLIECEADSGLFELREQTQSTSWSIVSGGDQAELRKVFSVRGLDQLFDGGIYGSPDTKDEILARELRAGRIVRPALFIGDSRYDHEASVNAGLDFVFVNQWTEFSGWKSYCDMHNVEFVASLRDLV</sequence>
<evidence type="ECO:0000313" key="3">
    <source>
        <dbReference type="Proteomes" id="UP000663555"/>
    </source>
</evidence>
<organism evidence="2 3">
    <name type="scientific">Marinobacter salinisoli</name>
    <dbReference type="NCBI Taxonomy" id="2769486"/>
    <lineage>
        <taxon>Bacteria</taxon>
        <taxon>Pseudomonadati</taxon>
        <taxon>Pseudomonadota</taxon>
        <taxon>Gammaproteobacteria</taxon>
        <taxon>Pseudomonadales</taxon>
        <taxon>Marinobacteraceae</taxon>
        <taxon>Marinobacter</taxon>
    </lineage>
</organism>
<dbReference type="CDD" id="cd01427">
    <property type="entry name" value="HAD_like"/>
    <property type="match status" value="1"/>
</dbReference>
<proteinExistence type="predicted"/>
<dbReference type="InterPro" id="IPR023214">
    <property type="entry name" value="HAD_sf"/>
</dbReference>
<dbReference type="SUPFAM" id="SSF56784">
    <property type="entry name" value="HAD-like"/>
    <property type="match status" value="1"/>
</dbReference>
<dbReference type="EMBL" id="CP071247">
    <property type="protein sequence ID" value="QSP94474.1"/>
    <property type="molecule type" value="Genomic_DNA"/>
</dbReference>
<dbReference type="Gene3D" id="1.10.150.240">
    <property type="entry name" value="Putative phosphatase, domain 2"/>
    <property type="match status" value="1"/>
</dbReference>
<keyword evidence="3" id="KW-1185">Reference proteome</keyword>
<evidence type="ECO:0000313" key="2">
    <source>
        <dbReference type="EMBL" id="QSP94474.1"/>
    </source>
</evidence>